<dbReference type="InterPro" id="IPR051181">
    <property type="entry name" value="CAF1_poly(A)_ribonucleases"/>
</dbReference>
<dbReference type="InterPro" id="IPR036397">
    <property type="entry name" value="RNaseH_sf"/>
</dbReference>
<comment type="similarity">
    <text evidence="1">Belongs to the CAF1 family.</text>
</comment>
<dbReference type="InterPro" id="IPR012337">
    <property type="entry name" value="RNaseH-like_sf"/>
</dbReference>
<proteinExistence type="inferred from homology"/>
<dbReference type="Gene3D" id="3.30.420.10">
    <property type="entry name" value="Ribonuclease H-like superfamily/Ribonuclease H"/>
    <property type="match status" value="1"/>
</dbReference>
<dbReference type="Pfam" id="PF04857">
    <property type="entry name" value="CAF1"/>
    <property type="match status" value="1"/>
</dbReference>
<dbReference type="AlphaFoldDB" id="A0A9W9QBZ3"/>
<dbReference type="SUPFAM" id="SSF53098">
    <property type="entry name" value="Ribonuclease H-like"/>
    <property type="match status" value="1"/>
</dbReference>
<dbReference type="Proteomes" id="UP001147695">
    <property type="component" value="Unassembled WGS sequence"/>
</dbReference>
<comment type="caution">
    <text evidence="2">The sequence shown here is derived from an EMBL/GenBank/DDBJ whole genome shotgun (WGS) entry which is preliminary data.</text>
</comment>
<evidence type="ECO:0000313" key="2">
    <source>
        <dbReference type="EMBL" id="KAJ5329533.1"/>
    </source>
</evidence>
<dbReference type="EMBL" id="JAPZBQ010000005">
    <property type="protein sequence ID" value="KAJ5329533.1"/>
    <property type="molecule type" value="Genomic_DNA"/>
</dbReference>
<organism evidence="2 3">
    <name type="scientific">Penicillium brevicompactum</name>
    <dbReference type="NCBI Taxonomy" id="5074"/>
    <lineage>
        <taxon>Eukaryota</taxon>
        <taxon>Fungi</taxon>
        <taxon>Dikarya</taxon>
        <taxon>Ascomycota</taxon>
        <taxon>Pezizomycotina</taxon>
        <taxon>Eurotiomycetes</taxon>
        <taxon>Eurotiomycetidae</taxon>
        <taxon>Eurotiales</taxon>
        <taxon>Aspergillaceae</taxon>
        <taxon>Penicillium</taxon>
    </lineage>
</organism>
<dbReference type="GO" id="GO:0005634">
    <property type="term" value="C:nucleus"/>
    <property type="evidence" value="ECO:0007669"/>
    <property type="project" value="TreeGrafter"/>
</dbReference>
<dbReference type="GO" id="GO:0000175">
    <property type="term" value="F:3'-5'-RNA exonuclease activity"/>
    <property type="evidence" value="ECO:0007669"/>
    <property type="project" value="TreeGrafter"/>
</dbReference>
<dbReference type="PANTHER" id="PTHR15092">
    <property type="entry name" value="POLY A -SPECIFIC RIBONUCLEASE/TARGET OF EGR1, MEMBER 1"/>
    <property type="match status" value="1"/>
</dbReference>
<dbReference type="GO" id="GO:0000289">
    <property type="term" value="P:nuclear-transcribed mRNA poly(A) tail shortening"/>
    <property type="evidence" value="ECO:0007669"/>
    <property type="project" value="TreeGrafter"/>
</dbReference>
<evidence type="ECO:0000256" key="1">
    <source>
        <dbReference type="ARBA" id="ARBA00008372"/>
    </source>
</evidence>
<dbReference type="GO" id="GO:1990431">
    <property type="term" value="P:priRNA 3'-end processing"/>
    <property type="evidence" value="ECO:0007669"/>
    <property type="project" value="TreeGrafter"/>
</dbReference>
<dbReference type="InterPro" id="IPR006941">
    <property type="entry name" value="RNase_CAF1"/>
</dbReference>
<dbReference type="GO" id="GO:1990432">
    <property type="term" value="P:siRNA 3'-end processing"/>
    <property type="evidence" value="ECO:0007669"/>
    <property type="project" value="TreeGrafter"/>
</dbReference>
<reference evidence="2" key="2">
    <citation type="journal article" date="2023" name="IMA Fungus">
        <title>Comparative genomic study of the Penicillium genus elucidates a diverse pangenome and 15 lateral gene transfer events.</title>
        <authorList>
            <person name="Petersen C."/>
            <person name="Sorensen T."/>
            <person name="Nielsen M.R."/>
            <person name="Sondergaard T.E."/>
            <person name="Sorensen J.L."/>
            <person name="Fitzpatrick D.A."/>
            <person name="Frisvad J.C."/>
            <person name="Nielsen K.L."/>
        </authorList>
    </citation>
    <scope>NUCLEOTIDE SEQUENCE</scope>
    <source>
        <strain evidence="2">IBT 35673</strain>
    </source>
</reference>
<reference evidence="2" key="1">
    <citation type="submission" date="2022-12" db="EMBL/GenBank/DDBJ databases">
        <authorList>
            <person name="Petersen C."/>
        </authorList>
    </citation>
    <scope>NUCLEOTIDE SEQUENCE</scope>
    <source>
        <strain evidence="2">IBT 35673</strain>
    </source>
</reference>
<accession>A0A9W9QBZ3</accession>
<sequence length="248" mass="28195">MQKREDWLNIPPPRTIDVASGEVPPGLSGIQRRLVHQLIHIEYPTLTSRGAPTFIQIQMRNEEFEQKSSEAKLIAKKQRIRDHIGFRWVVEALVGGNLDGLGPEAFGPLWMKLKNPKFSVQQLSEQVKSQLKKNRPVLVGHNMFCDLLFFYSCFIGPLPNTLEEFNSAIHTLFPMLADTKYMATHECGLMPPQSSLEDLNVNLAHLEDPKIGKFTPPWSQMSIADRASRDRPAVLEVQVPQIHPRSRL</sequence>
<name>A0A9W9QBZ3_PENBR</name>
<gene>
    <name evidence="2" type="ORF">N7452_009923</name>
</gene>
<evidence type="ECO:0000313" key="3">
    <source>
        <dbReference type="Proteomes" id="UP001147695"/>
    </source>
</evidence>
<dbReference type="PANTHER" id="PTHR15092:SF22">
    <property type="entry name" value="POLY(A)-SPECIFIC RIBONUCLEASE PNLDC1"/>
    <property type="match status" value="1"/>
</dbReference>
<protein>
    <submittedName>
        <fullName evidence="2">Uncharacterized protein</fullName>
    </submittedName>
</protein>
<dbReference type="GO" id="GO:0003723">
    <property type="term" value="F:RNA binding"/>
    <property type="evidence" value="ECO:0007669"/>
    <property type="project" value="TreeGrafter"/>
</dbReference>